<protein>
    <submittedName>
        <fullName evidence="4">Uncharacterized protein</fullName>
    </submittedName>
</protein>
<evidence type="ECO:0000256" key="1">
    <source>
        <dbReference type="ARBA" id="ARBA00022737"/>
    </source>
</evidence>
<dbReference type="STRING" id="128403.WA1_23930"/>
<gene>
    <name evidence="4" type="ORF">WA1_23930</name>
</gene>
<keyword evidence="2 3" id="KW-0802">TPR repeat</keyword>
<dbReference type="SMART" id="SM00028">
    <property type="entry name" value="TPR"/>
    <property type="match status" value="2"/>
</dbReference>
<dbReference type="InterPro" id="IPR011990">
    <property type="entry name" value="TPR-like_helical_dom_sf"/>
</dbReference>
<dbReference type="PANTHER" id="PTHR45641:SF19">
    <property type="entry name" value="NEPHROCYSTIN-3"/>
    <property type="match status" value="1"/>
</dbReference>
<comment type="caution">
    <text evidence="4">The sequence shown here is derived from an EMBL/GenBank/DDBJ whole genome shotgun (WGS) entry which is preliminary data.</text>
</comment>
<evidence type="ECO:0000256" key="3">
    <source>
        <dbReference type="PROSITE-ProRule" id="PRU00339"/>
    </source>
</evidence>
<dbReference type="AlphaFoldDB" id="A0A139X7T9"/>
<evidence type="ECO:0000313" key="5">
    <source>
        <dbReference type="Proteomes" id="UP000076925"/>
    </source>
</evidence>
<sequence>MDEDSCRLWAERIVAALAQVFPQGEYANWRVCDRLLPHARVAIHWISQYQFELETAALLFNKTGYYLKERGRYSEAELLLQKALELLQRLLGEEHPSVATSYHNLAYLYSSQKRYSEAEPLCQKALEIASKSLGINHPHTATIRANLKSLRDRND</sequence>
<feature type="repeat" description="TPR" evidence="3">
    <location>
        <begin position="99"/>
        <end position="132"/>
    </location>
</feature>
<dbReference type="SUPFAM" id="SSF48452">
    <property type="entry name" value="TPR-like"/>
    <property type="match status" value="1"/>
</dbReference>
<dbReference type="Gene3D" id="1.25.40.10">
    <property type="entry name" value="Tetratricopeptide repeat domain"/>
    <property type="match status" value="1"/>
</dbReference>
<dbReference type="PANTHER" id="PTHR45641">
    <property type="entry name" value="TETRATRICOPEPTIDE REPEAT PROTEIN (AFU_ORTHOLOGUE AFUA_6G03870)"/>
    <property type="match status" value="1"/>
</dbReference>
<keyword evidence="5" id="KW-1185">Reference proteome</keyword>
<keyword evidence="1" id="KW-0677">Repeat</keyword>
<dbReference type="Pfam" id="PF13424">
    <property type="entry name" value="TPR_12"/>
    <property type="match status" value="1"/>
</dbReference>
<evidence type="ECO:0000256" key="2">
    <source>
        <dbReference type="ARBA" id="ARBA00022803"/>
    </source>
</evidence>
<proteinExistence type="predicted"/>
<evidence type="ECO:0000313" key="4">
    <source>
        <dbReference type="EMBL" id="KYC40693.1"/>
    </source>
</evidence>
<dbReference type="PROSITE" id="PS50005">
    <property type="entry name" value="TPR"/>
    <property type="match status" value="1"/>
</dbReference>
<dbReference type="RefSeq" id="WP_017740026.1">
    <property type="nucleotide sequence ID" value="NZ_KQ976354.1"/>
</dbReference>
<accession>A0A139X7T9</accession>
<dbReference type="OrthoDB" id="3193074at2"/>
<dbReference type="Proteomes" id="UP000076925">
    <property type="component" value="Unassembled WGS sequence"/>
</dbReference>
<name>A0A139X7T9_9CYAN</name>
<dbReference type="EMBL" id="ANNX02000026">
    <property type="protein sequence ID" value="KYC40693.1"/>
    <property type="molecule type" value="Genomic_DNA"/>
</dbReference>
<organism evidence="4 5">
    <name type="scientific">Scytonema hofmannii PCC 7110</name>
    <dbReference type="NCBI Taxonomy" id="128403"/>
    <lineage>
        <taxon>Bacteria</taxon>
        <taxon>Bacillati</taxon>
        <taxon>Cyanobacteriota</taxon>
        <taxon>Cyanophyceae</taxon>
        <taxon>Nostocales</taxon>
        <taxon>Scytonemataceae</taxon>
        <taxon>Scytonema</taxon>
    </lineage>
</organism>
<reference evidence="4 5" key="1">
    <citation type="journal article" date="2013" name="Genome Biol. Evol.">
        <title>Genomes of Stigonematalean cyanobacteria (subsection V) and the evolution of oxygenic photosynthesis from prokaryotes to plastids.</title>
        <authorList>
            <person name="Dagan T."/>
            <person name="Roettger M."/>
            <person name="Stucken K."/>
            <person name="Landan G."/>
            <person name="Koch R."/>
            <person name="Major P."/>
            <person name="Gould S.B."/>
            <person name="Goremykin V.V."/>
            <person name="Rippka R."/>
            <person name="Tandeau de Marsac N."/>
            <person name="Gugger M."/>
            <person name="Lockhart P.J."/>
            <person name="Allen J.F."/>
            <person name="Brune I."/>
            <person name="Maus I."/>
            <person name="Puhler A."/>
            <person name="Martin W.F."/>
        </authorList>
    </citation>
    <scope>NUCLEOTIDE SEQUENCE [LARGE SCALE GENOMIC DNA]</scope>
    <source>
        <strain evidence="4 5">PCC 7110</strain>
    </source>
</reference>
<dbReference type="InterPro" id="IPR019734">
    <property type="entry name" value="TPR_rpt"/>
</dbReference>